<feature type="domain" description="Sodium symporter small subunit" evidence="2">
    <location>
        <begin position="9"/>
        <end position="83"/>
    </location>
</feature>
<comment type="caution">
    <text evidence="3">The sequence shown here is derived from an EMBL/GenBank/DDBJ whole genome shotgun (WGS) entry which is preliminary data.</text>
</comment>
<gene>
    <name evidence="3" type="ORF">NYR54_12190</name>
</gene>
<proteinExistence type="predicted"/>
<sequence>MSDNTDARDRYWQKTRNLTIVILVLWAFFSLFIPLIVSPLNNLTFLGFPLGYYMIAQGSLIAFVLLIVIQNWRQDAIDREFGFDEE</sequence>
<name>A0A9X3B6Z9_9HYPH</name>
<dbReference type="EMBL" id="JAODNV010000012">
    <property type="protein sequence ID" value="MCT8991043.1"/>
    <property type="molecule type" value="Genomic_DNA"/>
</dbReference>
<evidence type="ECO:0000313" key="4">
    <source>
        <dbReference type="Proteomes" id="UP001149009"/>
    </source>
</evidence>
<organism evidence="3 4">
    <name type="scientific">Chelativorans petroleitrophicus</name>
    <dbReference type="NCBI Taxonomy" id="2975484"/>
    <lineage>
        <taxon>Bacteria</taxon>
        <taxon>Pseudomonadati</taxon>
        <taxon>Pseudomonadota</taxon>
        <taxon>Alphaproteobacteria</taxon>
        <taxon>Hyphomicrobiales</taxon>
        <taxon>Phyllobacteriaceae</taxon>
        <taxon>Chelativorans</taxon>
    </lineage>
</organism>
<accession>A0A9X3B6Z9</accession>
<dbReference type="Pfam" id="PF13937">
    <property type="entry name" value="DUF4212"/>
    <property type="match status" value="1"/>
</dbReference>
<keyword evidence="1" id="KW-0812">Transmembrane</keyword>
<evidence type="ECO:0000259" key="2">
    <source>
        <dbReference type="Pfam" id="PF13937"/>
    </source>
</evidence>
<dbReference type="RefSeq" id="WP_261515938.1">
    <property type="nucleotide sequence ID" value="NZ_JAODNV010000012.1"/>
</dbReference>
<dbReference type="AlphaFoldDB" id="A0A9X3B6Z9"/>
<reference evidence="3" key="1">
    <citation type="submission" date="2022-08" db="EMBL/GenBank/DDBJ databases">
        <title>Chelativorans sichuanense sp. nov., a paraffin oil-degrading bacterium isolated from a mixture of oil-based drill cuttings and paddy soil.</title>
        <authorList>
            <person name="Yu J."/>
            <person name="Liu H."/>
            <person name="Chen Q."/>
        </authorList>
    </citation>
    <scope>NUCLEOTIDE SEQUENCE</scope>
    <source>
        <strain evidence="3">SCAU 2101</strain>
    </source>
</reference>
<protein>
    <submittedName>
        <fullName evidence="3">DUF4212 domain-containing protein</fullName>
    </submittedName>
</protein>
<dbReference type="InterPro" id="IPR019886">
    <property type="entry name" value="Na_symporter_ssu"/>
</dbReference>
<dbReference type="NCBIfam" id="TIGR03647">
    <property type="entry name" value="Na_symport_sm"/>
    <property type="match status" value="1"/>
</dbReference>
<evidence type="ECO:0000313" key="3">
    <source>
        <dbReference type="EMBL" id="MCT8991043.1"/>
    </source>
</evidence>
<keyword evidence="1" id="KW-1133">Transmembrane helix</keyword>
<evidence type="ECO:0000256" key="1">
    <source>
        <dbReference type="SAM" id="Phobius"/>
    </source>
</evidence>
<feature type="transmembrane region" description="Helical" evidence="1">
    <location>
        <begin position="18"/>
        <end position="38"/>
    </location>
</feature>
<keyword evidence="1" id="KW-0472">Membrane</keyword>
<feature type="transmembrane region" description="Helical" evidence="1">
    <location>
        <begin position="50"/>
        <end position="69"/>
    </location>
</feature>
<keyword evidence="4" id="KW-1185">Reference proteome</keyword>
<dbReference type="Proteomes" id="UP001149009">
    <property type="component" value="Unassembled WGS sequence"/>
</dbReference>